<reference evidence="1 2" key="1">
    <citation type="submission" date="2019-06" db="EMBL/GenBank/DDBJ databases">
        <title>WGS assembly of Gossypium darwinii.</title>
        <authorList>
            <person name="Chen Z.J."/>
            <person name="Sreedasyam A."/>
            <person name="Ando A."/>
            <person name="Song Q."/>
            <person name="De L."/>
            <person name="Hulse-Kemp A."/>
            <person name="Ding M."/>
            <person name="Ye W."/>
            <person name="Kirkbride R."/>
            <person name="Jenkins J."/>
            <person name="Plott C."/>
            <person name="Lovell J."/>
            <person name="Lin Y.-M."/>
            <person name="Vaughn R."/>
            <person name="Liu B."/>
            <person name="Li W."/>
            <person name="Simpson S."/>
            <person name="Scheffler B."/>
            <person name="Saski C."/>
            <person name="Grover C."/>
            <person name="Hu G."/>
            <person name="Conover J."/>
            <person name="Carlson J."/>
            <person name="Shu S."/>
            <person name="Boston L."/>
            <person name="Williams M."/>
            <person name="Peterson D."/>
            <person name="Mcgee K."/>
            <person name="Jones D."/>
            <person name="Wendel J."/>
            <person name="Stelly D."/>
            <person name="Grimwood J."/>
            <person name="Schmutz J."/>
        </authorList>
    </citation>
    <scope>NUCLEOTIDE SEQUENCE [LARGE SCALE GENOMIC DNA]</scope>
    <source>
        <strain evidence="1">1808015.09</strain>
    </source>
</reference>
<sequence>MLSFHILSSIMTVAISKGSNLFPTTFPNGPSPLFSFNPVLLVSSPPMLDDQNLEALLPVDGHFLCENLSFLVSYKQS</sequence>
<evidence type="ECO:0000313" key="2">
    <source>
        <dbReference type="Proteomes" id="UP000323506"/>
    </source>
</evidence>
<evidence type="ECO:0000313" key="1">
    <source>
        <dbReference type="EMBL" id="TYH19614.1"/>
    </source>
</evidence>
<protein>
    <submittedName>
        <fullName evidence="1">Uncharacterized protein</fullName>
    </submittedName>
</protein>
<organism evidence="1 2">
    <name type="scientific">Gossypium darwinii</name>
    <name type="common">Darwin's cotton</name>
    <name type="synonym">Gossypium barbadense var. darwinii</name>
    <dbReference type="NCBI Taxonomy" id="34276"/>
    <lineage>
        <taxon>Eukaryota</taxon>
        <taxon>Viridiplantae</taxon>
        <taxon>Streptophyta</taxon>
        <taxon>Embryophyta</taxon>
        <taxon>Tracheophyta</taxon>
        <taxon>Spermatophyta</taxon>
        <taxon>Magnoliopsida</taxon>
        <taxon>eudicotyledons</taxon>
        <taxon>Gunneridae</taxon>
        <taxon>Pentapetalae</taxon>
        <taxon>rosids</taxon>
        <taxon>malvids</taxon>
        <taxon>Malvales</taxon>
        <taxon>Malvaceae</taxon>
        <taxon>Malvoideae</taxon>
        <taxon>Gossypium</taxon>
    </lineage>
</organism>
<name>A0A5D2GNF5_GOSDA</name>
<dbReference type="Proteomes" id="UP000323506">
    <property type="component" value="Chromosome A05"/>
</dbReference>
<keyword evidence="2" id="KW-1185">Reference proteome</keyword>
<gene>
    <name evidence="1" type="ORF">ES288_A05G365800v1</name>
</gene>
<dbReference type="EMBL" id="CM017692">
    <property type="protein sequence ID" value="TYH19614.1"/>
    <property type="molecule type" value="Genomic_DNA"/>
</dbReference>
<accession>A0A5D2GNF5</accession>
<proteinExistence type="predicted"/>
<dbReference type="AlphaFoldDB" id="A0A5D2GNF5"/>